<evidence type="ECO:0000256" key="7">
    <source>
        <dbReference type="PROSITE-ProRule" id="PRU00042"/>
    </source>
</evidence>
<protein>
    <submittedName>
        <fullName evidence="10">Oidioi.mRNA.OKI2018_I69.XSR.g14245.t1.cds</fullName>
    </submittedName>
</protein>
<comment type="subcellular location">
    <subcellularLocation>
        <location evidence="1">Nucleus</location>
    </subcellularLocation>
</comment>
<gene>
    <name evidence="10" type="ORF">OKIOD_LOCUS5803</name>
</gene>
<feature type="region of interest" description="Disordered" evidence="8">
    <location>
        <begin position="367"/>
        <end position="401"/>
    </location>
</feature>
<dbReference type="PROSITE" id="PS00028">
    <property type="entry name" value="ZINC_FINGER_C2H2_1"/>
    <property type="match status" value="2"/>
</dbReference>
<feature type="domain" description="C2H2-type" evidence="9">
    <location>
        <begin position="126"/>
        <end position="153"/>
    </location>
</feature>
<dbReference type="PROSITE" id="PS50157">
    <property type="entry name" value="ZINC_FINGER_C2H2_2"/>
    <property type="match status" value="3"/>
</dbReference>
<dbReference type="InterPro" id="IPR036236">
    <property type="entry name" value="Znf_C2H2_sf"/>
</dbReference>
<keyword evidence="11" id="KW-1185">Reference proteome</keyword>
<evidence type="ECO:0000313" key="10">
    <source>
        <dbReference type="EMBL" id="CAG5095572.1"/>
    </source>
</evidence>
<name>A0ABN7S970_OIKDI</name>
<evidence type="ECO:0000256" key="3">
    <source>
        <dbReference type="ARBA" id="ARBA00022737"/>
    </source>
</evidence>
<dbReference type="Gene3D" id="3.30.160.60">
    <property type="entry name" value="Classic Zinc Finger"/>
    <property type="match status" value="3"/>
</dbReference>
<dbReference type="PANTHER" id="PTHR24394">
    <property type="entry name" value="ZINC FINGER PROTEIN"/>
    <property type="match status" value="1"/>
</dbReference>
<dbReference type="EMBL" id="OU015569">
    <property type="protein sequence ID" value="CAG5095572.1"/>
    <property type="molecule type" value="Genomic_DNA"/>
</dbReference>
<keyword evidence="5" id="KW-0862">Zinc</keyword>
<keyword evidence="3" id="KW-0677">Repeat</keyword>
<organism evidence="10 11">
    <name type="scientific">Oikopleura dioica</name>
    <name type="common">Tunicate</name>
    <dbReference type="NCBI Taxonomy" id="34765"/>
    <lineage>
        <taxon>Eukaryota</taxon>
        <taxon>Metazoa</taxon>
        <taxon>Chordata</taxon>
        <taxon>Tunicata</taxon>
        <taxon>Appendicularia</taxon>
        <taxon>Copelata</taxon>
        <taxon>Oikopleuridae</taxon>
        <taxon>Oikopleura</taxon>
    </lineage>
</organism>
<dbReference type="SMART" id="SM00355">
    <property type="entry name" value="ZnF_C2H2"/>
    <property type="match status" value="3"/>
</dbReference>
<evidence type="ECO:0000256" key="2">
    <source>
        <dbReference type="ARBA" id="ARBA00022723"/>
    </source>
</evidence>
<keyword evidence="6" id="KW-0539">Nucleus</keyword>
<evidence type="ECO:0000259" key="9">
    <source>
        <dbReference type="PROSITE" id="PS50157"/>
    </source>
</evidence>
<dbReference type="SUPFAM" id="SSF57667">
    <property type="entry name" value="beta-beta-alpha zinc fingers"/>
    <property type="match status" value="2"/>
</dbReference>
<dbReference type="Proteomes" id="UP001158576">
    <property type="component" value="Chromosome XSR"/>
</dbReference>
<keyword evidence="2" id="KW-0479">Metal-binding</keyword>
<accession>A0ABN7S970</accession>
<keyword evidence="4 7" id="KW-0863">Zinc-finger</keyword>
<dbReference type="PANTHER" id="PTHR24394:SF29">
    <property type="entry name" value="MYONEURIN"/>
    <property type="match status" value="1"/>
</dbReference>
<evidence type="ECO:0000256" key="6">
    <source>
        <dbReference type="ARBA" id="ARBA00023242"/>
    </source>
</evidence>
<proteinExistence type="predicted"/>
<dbReference type="Pfam" id="PF00096">
    <property type="entry name" value="zf-C2H2"/>
    <property type="match status" value="3"/>
</dbReference>
<sequence>MRALEILNLSGRCDHLRRVCFGNLHLPPKLSAGYSKKRAGLEIAWVDGHPPRGIAPTGSVAPPLLNFEIYSKTKQKMNTMSLVPQISQHETGHANSHSSLNGNAFVSMSPHSHVRTLELKKNQGPLPCPECGKLFAKEFDIKRHMYTHTGEKPFKCDVCGRGFSQKSTLKVHYNIHTGDMPYNCHLCGKKFRQKQGLNAHIKAKRCQSGPGQRGDPIGARINQSSNTNIGVSLVVPPAGLTSPLGLQNPPLGQCSPSVPPTYELALEAIRKITQGQFSQFKLNQTGDSETMSNFLKLLTPRDHLGRANSPTCEIEEISTATIEECQSPRASSSDSDEFNSLSTVIDSASDDTLSTKSEITSNEISEIITNLPAPEQSDNIGPIRRRNRRKQACPSRVTDTA</sequence>
<evidence type="ECO:0000256" key="4">
    <source>
        <dbReference type="ARBA" id="ARBA00022771"/>
    </source>
</evidence>
<feature type="domain" description="C2H2-type" evidence="9">
    <location>
        <begin position="182"/>
        <end position="210"/>
    </location>
</feature>
<reference evidence="10 11" key="1">
    <citation type="submission" date="2021-04" db="EMBL/GenBank/DDBJ databases">
        <authorList>
            <person name="Bliznina A."/>
        </authorList>
    </citation>
    <scope>NUCLEOTIDE SEQUENCE [LARGE SCALE GENOMIC DNA]</scope>
</reference>
<dbReference type="InterPro" id="IPR013087">
    <property type="entry name" value="Znf_C2H2_type"/>
</dbReference>
<evidence type="ECO:0000313" key="11">
    <source>
        <dbReference type="Proteomes" id="UP001158576"/>
    </source>
</evidence>
<evidence type="ECO:0000256" key="1">
    <source>
        <dbReference type="ARBA" id="ARBA00004123"/>
    </source>
</evidence>
<evidence type="ECO:0000256" key="8">
    <source>
        <dbReference type="SAM" id="MobiDB-lite"/>
    </source>
</evidence>
<feature type="domain" description="C2H2-type" evidence="9">
    <location>
        <begin position="154"/>
        <end position="181"/>
    </location>
</feature>
<evidence type="ECO:0000256" key="5">
    <source>
        <dbReference type="ARBA" id="ARBA00022833"/>
    </source>
</evidence>